<organism evidence="3 4">
    <name type="scientific">Nitratidesulfovibrio oxamicus</name>
    <dbReference type="NCBI Taxonomy" id="32016"/>
    <lineage>
        <taxon>Bacteria</taxon>
        <taxon>Pseudomonadati</taxon>
        <taxon>Thermodesulfobacteriota</taxon>
        <taxon>Desulfovibrionia</taxon>
        <taxon>Desulfovibrionales</taxon>
        <taxon>Desulfovibrionaceae</taxon>
        <taxon>Nitratidesulfovibrio</taxon>
    </lineage>
</organism>
<dbReference type="PANTHER" id="PTHR30441:SF4">
    <property type="entry name" value="PROTEIN ASMA"/>
    <property type="match status" value="1"/>
</dbReference>
<accession>A0ABS0J355</accession>
<name>A0ABS0J355_9BACT</name>
<reference evidence="3 4" key="1">
    <citation type="submission" date="2019-08" db="EMBL/GenBank/DDBJ databases">
        <authorList>
            <person name="Luo N."/>
        </authorList>
    </citation>
    <scope>NUCLEOTIDE SEQUENCE [LARGE SCALE GENOMIC DNA]</scope>
    <source>
        <strain evidence="3 4">NCIMB 9442</strain>
    </source>
</reference>
<dbReference type="PANTHER" id="PTHR30441">
    <property type="entry name" value="DUF748 DOMAIN-CONTAINING PROTEIN"/>
    <property type="match status" value="1"/>
</dbReference>
<feature type="domain" description="AsmA" evidence="2">
    <location>
        <begin position="1"/>
        <end position="619"/>
    </location>
</feature>
<evidence type="ECO:0000259" key="2">
    <source>
        <dbReference type="Pfam" id="PF05170"/>
    </source>
</evidence>
<comment type="caution">
    <text evidence="3">The sequence shown here is derived from an EMBL/GenBank/DDBJ whole genome shotgun (WGS) entry which is preliminary data.</text>
</comment>
<dbReference type="InterPro" id="IPR052894">
    <property type="entry name" value="AsmA-related"/>
</dbReference>
<sequence>MNRTLKLVAAAIGALVILAAAAITIVVATINPNDYKGRIADAARSATGRELVFDGDLSLSFFPWLGVAFGPMHLGNPPDFPKAATPSAASGDDEIFLRIKGGGLRVAFMPLLSKRVEVAELMLDGLHLNLVRAADGRTNWDFAKPGQTPAAPASPAAPAAPTPQSAQPSASGGAPLAVAVDTLSVKGASLSFRDMGTGQQFRARDLNVTINSLAPGGEPADIKLAVAMSGQQPAIDADLSLTAKVRSDLDGSVLRIDGLTITLIPKGGVVPAGLGKVELAGDLTVHTVPQRVDIARLSLSTPTLKVGANGTAALGAQSFEGLVTLTGSPRKALESLGTPMRTADPKALDALDLKLDVQAAPAKVDVRSITGKLDDTTIQGKASAVPGAVQVIRAELALDAIDVDRYLPPEGDKQAGGKAPEKGTAPTTGKDAKDGKATPQDGTAEAKKSLRTLDADVTFKAGRLVAAKVPMTNVLVHLVADKGLVRINPLQLNLGDGSVNGDITADTRAEATRSRIVTAVKGVEVGELQQAALGKRHVSARTDVKTDLTATGDDWNAARHTLAGTASLGMTQGTIHGFQIIPEGIRGAESKRAGASGQKFDSLTASVRADKGVVSNKDLRFVSPGIGATGAGTADLGRNVVDYAATLDVTGLPKIPIKISGSLDSPSYGVDPAKMLLNTLEGAGGVIKAPVEKGGEAVKGIGGAIKGLLPGQKQ</sequence>
<dbReference type="Proteomes" id="UP001194469">
    <property type="component" value="Unassembled WGS sequence"/>
</dbReference>
<feature type="region of interest" description="Disordered" evidence="1">
    <location>
        <begin position="407"/>
        <end position="447"/>
    </location>
</feature>
<dbReference type="RefSeq" id="WP_196608941.1">
    <property type="nucleotide sequence ID" value="NZ_VRYY01000179.1"/>
</dbReference>
<evidence type="ECO:0000313" key="3">
    <source>
        <dbReference type="EMBL" id="MBG3876866.1"/>
    </source>
</evidence>
<dbReference type="InterPro" id="IPR007844">
    <property type="entry name" value="AsmA"/>
</dbReference>
<proteinExistence type="predicted"/>
<feature type="compositionally biased region" description="Basic and acidic residues" evidence="1">
    <location>
        <begin position="407"/>
        <end position="421"/>
    </location>
</feature>
<feature type="compositionally biased region" description="Low complexity" evidence="1">
    <location>
        <begin position="147"/>
        <end position="171"/>
    </location>
</feature>
<gene>
    <name evidence="3" type="ORF">FVW20_07500</name>
</gene>
<feature type="region of interest" description="Disordered" evidence="1">
    <location>
        <begin position="141"/>
        <end position="173"/>
    </location>
</feature>
<protein>
    <submittedName>
        <fullName evidence="3">AsmA family protein</fullName>
    </submittedName>
</protein>
<evidence type="ECO:0000256" key="1">
    <source>
        <dbReference type="SAM" id="MobiDB-lite"/>
    </source>
</evidence>
<evidence type="ECO:0000313" key="4">
    <source>
        <dbReference type="Proteomes" id="UP001194469"/>
    </source>
</evidence>
<dbReference type="EMBL" id="VRYY01000179">
    <property type="protein sequence ID" value="MBG3876866.1"/>
    <property type="molecule type" value="Genomic_DNA"/>
</dbReference>
<keyword evidence="4" id="KW-1185">Reference proteome</keyword>
<dbReference type="Pfam" id="PF05170">
    <property type="entry name" value="AsmA"/>
    <property type="match status" value="1"/>
</dbReference>